<name>A0ABR3TPR2_9PEZI</name>
<organism evidence="1 2">
    <name type="scientific">Diplodia intermedia</name>
    <dbReference type="NCBI Taxonomy" id="856260"/>
    <lineage>
        <taxon>Eukaryota</taxon>
        <taxon>Fungi</taxon>
        <taxon>Dikarya</taxon>
        <taxon>Ascomycota</taxon>
        <taxon>Pezizomycotina</taxon>
        <taxon>Dothideomycetes</taxon>
        <taxon>Dothideomycetes incertae sedis</taxon>
        <taxon>Botryosphaeriales</taxon>
        <taxon>Botryosphaeriaceae</taxon>
        <taxon>Diplodia</taxon>
    </lineage>
</organism>
<protein>
    <submittedName>
        <fullName evidence="1">Uncharacterized protein</fullName>
    </submittedName>
</protein>
<keyword evidence="2" id="KW-1185">Reference proteome</keyword>
<dbReference type="EMBL" id="JAKEKT020000037">
    <property type="protein sequence ID" value="KAL1641836.1"/>
    <property type="molecule type" value="Genomic_DNA"/>
</dbReference>
<evidence type="ECO:0000313" key="2">
    <source>
        <dbReference type="Proteomes" id="UP001521184"/>
    </source>
</evidence>
<accession>A0ABR3TPR2</accession>
<reference evidence="1 2" key="1">
    <citation type="journal article" date="2023" name="Plant Dis.">
        <title>First Report of Diplodia intermedia Causing Canker and Dieback Diseases on Apple Trees in Canada.</title>
        <authorList>
            <person name="Ellouze W."/>
            <person name="Ilyukhin E."/>
            <person name="Sulman M."/>
            <person name="Ali S."/>
        </authorList>
    </citation>
    <scope>NUCLEOTIDE SEQUENCE [LARGE SCALE GENOMIC DNA]</scope>
    <source>
        <strain evidence="1 2">M45-28</strain>
    </source>
</reference>
<gene>
    <name evidence="1" type="ORF">SLS58_005878</name>
</gene>
<proteinExistence type="predicted"/>
<sequence>MAVRNQGKKRKNEYVSLRPEAWRYWVEIRGLALDPELPELRVDYEKREISFDWRRMLDEFFGEEAYARRRLEEMETLNGIQIGRGLEGDAGAKVSSWEVTHVPEEGMIRDGELNGDTLLDTRRGVEEPETEAYLAARRQRIKKWYKKRNAQGLRDGEGSTSEAVLSSDGAERERVLEMLRLREDLAKDVSICDNANEVRAVYRWNPEHDSISL</sequence>
<comment type="caution">
    <text evidence="1">The sequence shown here is derived from an EMBL/GenBank/DDBJ whole genome shotgun (WGS) entry which is preliminary data.</text>
</comment>
<evidence type="ECO:0000313" key="1">
    <source>
        <dbReference type="EMBL" id="KAL1641836.1"/>
    </source>
</evidence>
<dbReference type="Proteomes" id="UP001521184">
    <property type="component" value="Unassembled WGS sequence"/>
</dbReference>